<dbReference type="Proteomes" id="UP000481583">
    <property type="component" value="Unassembled WGS sequence"/>
</dbReference>
<evidence type="ECO:0008006" key="3">
    <source>
        <dbReference type="Google" id="ProtNLM"/>
    </source>
</evidence>
<dbReference type="EMBL" id="JAAKZV010000010">
    <property type="protein sequence ID" value="NGN63158.1"/>
    <property type="molecule type" value="Genomic_DNA"/>
</dbReference>
<accession>A0A6G4TVL5</accession>
<dbReference type="InterPro" id="IPR004211">
    <property type="entry name" value="Endonuclease_7"/>
</dbReference>
<organism evidence="1 2">
    <name type="scientific">Streptomyces coryli</name>
    <dbReference type="NCBI Taxonomy" id="1128680"/>
    <lineage>
        <taxon>Bacteria</taxon>
        <taxon>Bacillati</taxon>
        <taxon>Actinomycetota</taxon>
        <taxon>Actinomycetes</taxon>
        <taxon>Kitasatosporales</taxon>
        <taxon>Streptomycetaceae</taxon>
        <taxon>Streptomyces</taxon>
    </lineage>
</organism>
<dbReference type="RefSeq" id="WP_165231968.1">
    <property type="nucleotide sequence ID" value="NZ_JAAKZV010000010.1"/>
</dbReference>
<dbReference type="AlphaFoldDB" id="A0A6G4TVL5"/>
<dbReference type="Gene3D" id="3.40.1800.10">
    <property type="entry name" value="His-Me finger endonucleases"/>
    <property type="match status" value="1"/>
</dbReference>
<dbReference type="InterPro" id="IPR044925">
    <property type="entry name" value="His-Me_finger_sf"/>
</dbReference>
<protein>
    <recommendedName>
        <fullName evidence="3">Endonuclease VII</fullName>
    </recommendedName>
</protein>
<proteinExistence type="predicted"/>
<gene>
    <name evidence="1" type="ORF">G5C51_04450</name>
</gene>
<evidence type="ECO:0000313" key="1">
    <source>
        <dbReference type="EMBL" id="NGN63158.1"/>
    </source>
</evidence>
<keyword evidence="2" id="KW-1185">Reference proteome</keyword>
<comment type="caution">
    <text evidence="1">The sequence shown here is derived from an EMBL/GenBank/DDBJ whole genome shotgun (WGS) entry which is preliminary data.</text>
</comment>
<dbReference type="SUPFAM" id="SSF54060">
    <property type="entry name" value="His-Me finger endonucleases"/>
    <property type="match status" value="1"/>
</dbReference>
<dbReference type="Pfam" id="PF02945">
    <property type="entry name" value="Endonuclease_7"/>
    <property type="match status" value="1"/>
</dbReference>
<evidence type="ECO:0000313" key="2">
    <source>
        <dbReference type="Proteomes" id="UP000481583"/>
    </source>
</evidence>
<name>A0A6G4TVL5_9ACTN</name>
<reference evidence="1 2" key="1">
    <citation type="submission" date="2020-02" db="EMBL/GenBank/DDBJ databases">
        <title>Whole-genome analyses of novel actinobacteria.</title>
        <authorList>
            <person name="Sahin N."/>
        </authorList>
    </citation>
    <scope>NUCLEOTIDE SEQUENCE [LARGE SCALE GENOMIC DNA]</scope>
    <source>
        <strain evidence="1 2">A7024</strain>
    </source>
</reference>
<dbReference type="InterPro" id="IPR038563">
    <property type="entry name" value="Endonuclease_7_sf"/>
</dbReference>
<sequence length="376" mass="41999">MITLSEAKTVFTEATRTSSVWAVFHPEPWGRDRIIVGDTAIPVTYDRGAYRVEEEALNAAAVRLATVTVDWDDLVPVRERRGDPAWGWRRQLARRVCDDGRESPEADEAARSAIIGCTSPGFMLRPRARSTAWGLPRAYAALLDRWQEQEANARTAERVCIGCGHTGPESWQEFTLWRRHGHRPRESDRALCPDCFTAQYLPYTGQRTGETYSPKARRQPSPKAYRCTRCAVRPALVWDHCHDHMMIRGPLCGTCNGAAAERRSARTADGLRYLMTCPSCRATGMLPPRTLVDLAQDAATNEGCPYGKSHPPSWRSGGGSTVKQLHEELTRTGAVTVTSMCGDGPQWNTVYRRAQLEAIARERFVSLLGMPLESRI</sequence>